<dbReference type="GO" id="GO:0004190">
    <property type="term" value="F:aspartic-type endopeptidase activity"/>
    <property type="evidence" value="ECO:0007669"/>
    <property type="project" value="InterPro"/>
</dbReference>
<feature type="domain" description="Prepilin type IV endopeptidase peptidase" evidence="8">
    <location>
        <begin position="105"/>
        <end position="210"/>
    </location>
</feature>
<dbReference type="PANTHER" id="PTHR30487:SF0">
    <property type="entry name" value="PREPILIN LEADER PEPTIDASE_N-METHYLTRANSFERASE-RELATED"/>
    <property type="match status" value="1"/>
</dbReference>
<evidence type="ECO:0000256" key="1">
    <source>
        <dbReference type="ARBA" id="ARBA00004651"/>
    </source>
</evidence>
<feature type="transmembrane region" description="Helical" evidence="7">
    <location>
        <begin position="6"/>
        <end position="25"/>
    </location>
</feature>
<dbReference type="InterPro" id="IPR010627">
    <property type="entry name" value="Prepilin_pept_A24_N"/>
</dbReference>
<evidence type="ECO:0000256" key="2">
    <source>
        <dbReference type="ARBA" id="ARBA00005801"/>
    </source>
</evidence>
<feature type="transmembrane region" description="Helical" evidence="7">
    <location>
        <begin position="100"/>
        <end position="116"/>
    </location>
</feature>
<evidence type="ECO:0000313" key="11">
    <source>
        <dbReference type="Proteomes" id="UP000694308"/>
    </source>
</evidence>
<dbReference type="RefSeq" id="WP_218322800.1">
    <property type="nucleotide sequence ID" value="NZ_JAEEGC010000135.1"/>
</dbReference>
<keyword evidence="5 7" id="KW-1133">Transmembrane helix</keyword>
<dbReference type="EMBL" id="JAEEGC010000135">
    <property type="protein sequence ID" value="MBV7275749.1"/>
    <property type="molecule type" value="Genomic_DNA"/>
</dbReference>
<keyword evidence="11" id="KW-1185">Reference proteome</keyword>
<accession>A0A949X436</accession>
<evidence type="ECO:0000259" key="9">
    <source>
        <dbReference type="Pfam" id="PF06750"/>
    </source>
</evidence>
<feature type="transmembrane region" description="Helical" evidence="7">
    <location>
        <begin position="151"/>
        <end position="169"/>
    </location>
</feature>
<comment type="caution">
    <text evidence="10">The sequence shown here is derived from an EMBL/GenBank/DDBJ whole genome shotgun (WGS) entry which is preliminary data.</text>
</comment>
<feature type="domain" description="Prepilin peptidase A24 N-terminal" evidence="9">
    <location>
        <begin position="11"/>
        <end position="93"/>
    </location>
</feature>
<feature type="transmembrane region" description="Helical" evidence="7">
    <location>
        <begin position="123"/>
        <end position="145"/>
    </location>
</feature>
<reference evidence="10" key="1">
    <citation type="submission" date="2020-12" db="EMBL/GenBank/DDBJ databases">
        <title>Clostridium thailandense sp. nov., a novel acetogenic bacterium isolated from peat land soil in Thailand.</title>
        <authorList>
            <person name="Chaikitkaew S."/>
            <person name="Birkeland N.K."/>
        </authorList>
    </citation>
    <scope>NUCLEOTIDE SEQUENCE</scope>
    <source>
        <strain evidence="10">PL3</strain>
    </source>
</reference>
<organism evidence="10 11">
    <name type="scientific">Clostridium thailandense</name>
    <dbReference type="NCBI Taxonomy" id="2794346"/>
    <lineage>
        <taxon>Bacteria</taxon>
        <taxon>Bacillati</taxon>
        <taxon>Bacillota</taxon>
        <taxon>Clostridia</taxon>
        <taxon>Eubacteriales</taxon>
        <taxon>Clostridiaceae</taxon>
        <taxon>Clostridium</taxon>
    </lineage>
</organism>
<name>A0A949X436_9CLOT</name>
<dbReference type="Pfam" id="PF01478">
    <property type="entry name" value="Peptidase_A24"/>
    <property type="match status" value="1"/>
</dbReference>
<evidence type="ECO:0000256" key="4">
    <source>
        <dbReference type="ARBA" id="ARBA00022692"/>
    </source>
</evidence>
<sequence>MSTYYAVVVFILGTVVGSFLNVCIYRIPNEQSIAYPPSHCTNCNNYIKWYDLIPIISYIFLKGRCRHCGEKISIKYPLIEFVTGFLYLMIYIKYGIGINLLKYITFISIMIVVGMIDLETTDIYFKTTVVGVIAACVFLVIYIYMGLPIKGYVFGGLLGAGVLAIIALITKGGMGWGDVEICLVCGLFLGIKYTALVLFLSFIIGSIIGILLILSGKKSRKDYVPFGPFIVIASVVTLFFGQSILNWYL</sequence>
<keyword evidence="6 7" id="KW-0472">Membrane</keyword>
<protein>
    <submittedName>
        <fullName evidence="10">Prepilin peptidase</fullName>
    </submittedName>
</protein>
<dbReference type="Proteomes" id="UP000694308">
    <property type="component" value="Unassembled WGS sequence"/>
</dbReference>
<comment type="similarity">
    <text evidence="2">Belongs to the peptidase A24 family.</text>
</comment>
<dbReference type="PANTHER" id="PTHR30487">
    <property type="entry name" value="TYPE 4 PREPILIN-LIKE PROTEINS LEADER PEPTIDE-PROCESSING ENZYME"/>
    <property type="match status" value="1"/>
</dbReference>
<keyword evidence="3" id="KW-1003">Cell membrane</keyword>
<evidence type="ECO:0000256" key="5">
    <source>
        <dbReference type="ARBA" id="ARBA00022989"/>
    </source>
</evidence>
<dbReference type="Pfam" id="PF06750">
    <property type="entry name" value="A24_N_bact"/>
    <property type="match status" value="1"/>
</dbReference>
<feature type="transmembrane region" description="Helical" evidence="7">
    <location>
        <begin position="226"/>
        <end position="248"/>
    </location>
</feature>
<evidence type="ECO:0000259" key="8">
    <source>
        <dbReference type="Pfam" id="PF01478"/>
    </source>
</evidence>
<dbReference type="GO" id="GO:0006465">
    <property type="term" value="P:signal peptide processing"/>
    <property type="evidence" value="ECO:0007669"/>
    <property type="project" value="TreeGrafter"/>
</dbReference>
<dbReference type="InterPro" id="IPR050882">
    <property type="entry name" value="Prepilin_peptidase/N-MTase"/>
</dbReference>
<evidence type="ECO:0000256" key="3">
    <source>
        <dbReference type="ARBA" id="ARBA00022475"/>
    </source>
</evidence>
<dbReference type="AlphaFoldDB" id="A0A949X436"/>
<evidence type="ECO:0000256" key="6">
    <source>
        <dbReference type="ARBA" id="ARBA00023136"/>
    </source>
</evidence>
<keyword evidence="4 7" id="KW-0812">Transmembrane</keyword>
<dbReference type="GO" id="GO:0005886">
    <property type="term" value="C:plasma membrane"/>
    <property type="evidence" value="ECO:0007669"/>
    <property type="project" value="UniProtKB-SubCell"/>
</dbReference>
<gene>
    <name evidence="10" type="ORF">I6U48_22890</name>
</gene>
<proteinExistence type="inferred from homology"/>
<evidence type="ECO:0000256" key="7">
    <source>
        <dbReference type="SAM" id="Phobius"/>
    </source>
</evidence>
<evidence type="ECO:0000313" key="10">
    <source>
        <dbReference type="EMBL" id="MBV7275749.1"/>
    </source>
</evidence>
<feature type="transmembrane region" description="Helical" evidence="7">
    <location>
        <begin position="181"/>
        <end position="214"/>
    </location>
</feature>
<comment type="subcellular location">
    <subcellularLocation>
        <location evidence="1">Cell membrane</location>
        <topology evidence="1">Multi-pass membrane protein</topology>
    </subcellularLocation>
</comment>
<dbReference type="InterPro" id="IPR000045">
    <property type="entry name" value="Prepilin_IV_endopep_pep"/>
</dbReference>